<feature type="active site" evidence="9">
    <location>
        <position position="236"/>
    </location>
</feature>
<protein>
    <recommendedName>
        <fullName evidence="9">Tyrosine recombinase XerC</fullName>
    </recommendedName>
</protein>
<dbReference type="GO" id="GO:0003677">
    <property type="term" value="F:DNA binding"/>
    <property type="evidence" value="ECO:0007669"/>
    <property type="project" value="UniProtKB-UniRule"/>
</dbReference>
<feature type="active site" evidence="9">
    <location>
        <position position="259"/>
    </location>
</feature>
<name>A0A371RLK5_9PROT</name>
<dbReference type="CDD" id="cd00798">
    <property type="entry name" value="INT_XerDC_C"/>
    <property type="match status" value="1"/>
</dbReference>
<keyword evidence="8 9" id="KW-0131">Cell cycle</keyword>
<evidence type="ECO:0000256" key="7">
    <source>
        <dbReference type="ARBA" id="ARBA00023172"/>
    </source>
</evidence>
<reference evidence="12 13" key="1">
    <citation type="submission" date="2018-08" db="EMBL/GenBank/DDBJ databases">
        <title>Parvularcula sp. SM1705, isolated from surface water of the South Sea China.</title>
        <authorList>
            <person name="Sun L."/>
        </authorList>
    </citation>
    <scope>NUCLEOTIDE SEQUENCE [LARGE SCALE GENOMIC DNA]</scope>
    <source>
        <strain evidence="12 13">SM1705</strain>
    </source>
</reference>
<feature type="active site" description="O-(3'-phospho-DNA)-tyrosine intermediate" evidence="9">
    <location>
        <position position="268"/>
    </location>
</feature>
<dbReference type="PROSITE" id="PS51898">
    <property type="entry name" value="TYR_RECOMBINASE"/>
    <property type="match status" value="1"/>
</dbReference>
<dbReference type="EMBL" id="QUQO01000001">
    <property type="protein sequence ID" value="RFB06333.1"/>
    <property type="molecule type" value="Genomic_DNA"/>
</dbReference>
<dbReference type="Pfam" id="PF02899">
    <property type="entry name" value="Phage_int_SAM_1"/>
    <property type="match status" value="1"/>
</dbReference>
<dbReference type="InterPro" id="IPR002104">
    <property type="entry name" value="Integrase_catalytic"/>
</dbReference>
<dbReference type="NCBIfam" id="NF001399">
    <property type="entry name" value="PRK00283.1"/>
    <property type="match status" value="1"/>
</dbReference>
<keyword evidence="6 9" id="KW-0238">DNA-binding</keyword>
<organism evidence="12 13">
    <name type="scientific">Parvularcula marina</name>
    <dbReference type="NCBI Taxonomy" id="2292771"/>
    <lineage>
        <taxon>Bacteria</taxon>
        <taxon>Pseudomonadati</taxon>
        <taxon>Pseudomonadota</taxon>
        <taxon>Alphaproteobacteria</taxon>
        <taxon>Parvularculales</taxon>
        <taxon>Parvularculaceae</taxon>
        <taxon>Parvularcula</taxon>
    </lineage>
</organism>
<keyword evidence="5 9" id="KW-0229">DNA integration</keyword>
<comment type="subcellular location">
    <subcellularLocation>
        <location evidence="1 9">Cytoplasm</location>
    </subcellularLocation>
</comment>
<evidence type="ECO:0000256" key="1">
    <source>
        <dbReference type="ARBA" id="ARBA00004496"/>
    </source>
</evidence>
<dbReference type="InterPro" id="IPR044068">
    <property type="entry name" value="CB"/>
</dbReference>
<sequence>MMEVERGVSPRTVRNYGRDLARFETFLTRKKKRLLTAARADITAYLDHLHATGRSAATAALCLSAIRQFYLFAFEEDLRSDNPAEGVERPKTRRPLPKILSAEDAAALLDRAAQKAEGGSPRALRLHALLEILYATGLRVSELCSLPRGSFSADRPYVQVRGKGDKERLVPLTDAAITATEAWLAAQTEAERASVFLFPSRGKMGHLTPARFAQLLKDIAPEAGIDPARISPHVLRHAFASHLLEGGADLRVVQQLLGHADISTTQIYTHVAGERLTRLIEAKHPLSLKKKP</sequence>
<dbReference type="InParanoid" id="A0A371RLK5"/>
<evidence type="ECO:0000256" key="4">
    <source>
        <dbReference type="ARBA" id="ARBA00022829"/>
    </source>
</evidence>
<dbReference type="InterPro" id="IPR023009">
    <property type="entry name" value="Tyrosine_recombinase_XerC/XerD"/>
</dbReference>
<feature type="active site" evidence="9">
    <location>
        <position position="233"/>
    </location>
</feature>
<evidence type="ECO:0000259" key="11">
    <source>
        <dbReference type="PROSITE" id="PS51900"/>
    </source>
</evidence>
<dbReference type="InterPro" id="IPR013762">
    <property type="entry name" value="Integrase-like_cat_sf"/>
</dbReference>
<dbReference type="GO" id="GO:0009037">
    <property type="term" value="F:tyrosine-based site-specific recombinase activity"/>
    <property type="evidence" value="ECO:0007669"/>
    <property type="project" value="UniProtKB-UniRule"/>
</dbReference>
<dbReference type="Pfam" id="PF00589">
    <property type="entry name" value="Phage_integrase"/>
    <property type="match status" value="1"/>
</dbReference>
<keyword evidence="7 9" id="KW-0233">DNA recombination</keyword>
<dbReference type="GO" id="GO:0006313">
    <property type="term" value="P:DNA transposition"/>
    <property type="evidence" value="ECO:0007669"/>
    <property type="project" value="UniProtKB-UniRule"/>
</dbReference>
<evidence type="ECO:0000313" key="13">
    <source>
        <dbReference type="Proteomes" id="UP000264589"/>
    </source>
</evidence>
<feature type="domain" description="Core-binding (CB)" evidence="11">
    <location>
        <begin position="1"/>
        <end position="74"/>
    </location>
</feature>
<dbReference type="InterPro" id="IPR011010">
    <property type="entry name" value="DNA_brk_join_enz"/>
</dbReference>
<dbReference type="SUPFAM" id="SSF56349">
    <property type="entry name" value="DNA breaking-rejoining enzymes"/>
    <property type="match status" value="1"/>
</dbReference>
<evidence type="ECO:0000313" key="12">
    <source>
        <dbReference type="EMBL" id="RFB06333.1"/>
    </source>
</evidence>
<dbReference type="Proteomes" id="UP000264589">
    <property type="component" value="Unassembled WGS sequence"/>
</dbReference>
<dbReference type="PROSITE" id="PS51900">
    <property type="entry name" value="CB"/>
    <property type="match status" value="1"/>
</dbReference>
<keyword evidence="3 9" id="KW-0132">Cell division</keyword>
<dbReference type="Gene3D" id="1.10.150.130">
    <property type="match status" value="1"/>
</dbReference>
<comment type="function">
    <text evidence="9">Site-specific tyrosine recombinase, which acts by catalyzing the cutting and rejoining of the recombining DNA molecules. The XerC-XerD complex is essential to convert dimers of the bacterial chromosome into monomers to permit their segregation at cell division. It also contributes to the segregational stability of plasmids.</text>
</comment>
<dbReference type="FunCoup" id="A0A371RLK5">
    <property type="interactions" value="172"/>
</dbReference>
<dbReference type="Gene3D" id="1.10.443.10">
    <property type="entry name" value="Intergrase catalytic core"/>
    <property type="match status" value="1"/>
</dbReference>
<dbReference type="InterPro" id="IPR050090">
    <property type="entry name" value="Tyrosine_recombinase_XerCD"/>
</dbReference>
<evidence type="ECO:0000256" key="6">
    <source>
        <dbReference type="ARBA" id="ARBA00023125"/>
    </source>
</evidence>
<proteinExistence type="inferred from homology"/>
<evidence type="ECO:0000256" key="3">
    <source>
        <dbReference type="ARBA" id="ARBA00022618"/>
    </source>
</evidence>
<keyword evidence="2 9" id="KW-0963">Cytoplasm</keyword>
<dbReference type="GO" id="GO:0007059">
    <property type="term" value="P:chromosome segregation"/>
    <property type="evidence" value="ECO:0007669"/>
    <property type="project" value="UniProtKB-UniRule"/>
</dbReference>
<dbReference type="PANTHER" id="PTHR30349:SF81">
    <property type="entry name" value="TYROSINE RECOMBINASE XERC"/>
    <property type="match status" value="1"/>
</dbReference>
<evidence type="ECO:0000256" key="5">
    <source>
        <dbReference type="ARBA" id="ARBA00022908"/>
    </source>
</evidence>
<dbReference type="InterPro" id="IPR010998">
    <property type="entry name" value="Integrase_recombinase_N"/>
</dbReference>
<feature type="active site" evidence="9">
    <location>
        <position position="139"/>
    </location>
</feature>
<feature type="domain" description="Tyr recombinase" evidence="10">
    <location>
        <begin position="95"/>
        <end position="281"/>
    </location>
</feature>
<feature type="active site" evidence="9">
    <location>
        <position position="163"/>
    </location>
</feature>
<evidence type="ECO:0000259" key="10">
    <source>
        <dbReference type="PROSITE" id="PS51898"/>
    </source>
</evidence>
<comment type="subunit">
    <text evidence="9">Forms a cyclic heterotetrameric complex composed of two molecules of XerC and two molecules of XerD.</text>
</comment>
<gene>
    <name evidence="9" type="primary">xerC</name>
    <name evidence="12" type="ORF">DX908_03240</name>
</gene>
<evidence type="ECO:0000256" key="2">
    <source>
        <dbReference type="ARBA" id="ARBA00022490"/>
    </source>
</evidence>
<keyword evidence="13" id="KW-1185">Reference proteome</keyword>
<dbReference type="OrthoDB" id="9801717at2"/>
<dbReference type="GO" id="GO:0005737">
    <property type="term" value="C:cytoplasm"/>
    <property type="evidence" value="ECO:0007669"/>
    <property type="project" value="UniProtKB-SubCell"/>
</dbReference>
<dbReference type="AlphaFoldDB" id="A0A371RLK5"/>
<dbReference type="HAMAP" id="MF_01808">
    <property type="entry name" value="Recomb_XerC_XerD"/>
    <property type="match status" value="1"/>
</dbReference>
<keyword evidence="4 9" id="KW-0159">Chromosome partition</keyword>
<comment type="similarity">
    <text evidence="9">Belongs to the 'phage' integrase family. XerC subfamily.</text>
</comment>
<comment type="caution">
    <text evidence="12">The sequence shown here is derived from an EMBL/GenBank/DDBJ whole genome shotgun (WGS) entry which is preliminary data.</text>
</comment>
<dbReference type="PANTHER" id="PTHR30349">
    <property type="entry name" value="PHAGE INTEGRASE-RELATED"/>
    <property type="match status" value="1"/>
</dbReference>
<evidence type="ECO:0000256" key="9">
    <source>
        <dbReference type="HAMAP-Rule" id="MF_01808"/>
    </source>
</evidence>
<dbReference type="InterPro" id="IPR004107">
    <property type="entry name" value="Integrase_SAM-like_N"/>
</dbReference>
<evidence type="ECO:0000256" key="8">
    <source>
        <dbReference type="ARBA" id="ARBA00023306"/>
    </source>
</evidence>
<accession>A0A371RLK5</accession>
<dbReference type="GO" id="GO:0051301">
    <property type="term" value="P:cell division"/>
    <property type="evidence" value="ECO:0007669"/>
    <property type="project" value="UniProtKB-KW"/>
</dbReference>